<dbReference type="EMBL" id="ACDE02000009">
    <property type="protein sequence ID" value="KGE59306.1"/>
    <property type="molecule type" value="Genomic_DNA"/>
</dbReference>
<reference evidence="2" key="1">
    <citation type="submission" date="2011-10" db="EMBL/GenBank/DDBJ databases">
        <title>The Genome Sequence of Fusobacterium sp. 4_1_13.</title>
        <authorList>
            <consortium name="The Broad Institute Genome Sequencing Platform"/>
            <person name="Earl A."/>
            <person name="Ward D."/>
            <person name="Feldgarden M."/>
            <person name="Gevers D."/>
            <person name="Strauss J."/>
            <person name="Ambrose C."/>
            <person name="Allen-Vercoe E."/>
            <person name="Young S.K."/>
            <person name="Zeng Q."/>
            <person name="Gargeya S."/>
            <person name="Fitzgerald M."/>
            <person name="Haas B."/>
            <person name="Abouelleil A."/>
            <person name="Alvarado L."/>
            <person name="Arachchi H.M."/>
            <person name="Berlin A."/>
            <person name="Brown A."/>
            <person name="Chapman S.B."/>
            <person name="Chen Z."/>
            <person name="Dunbar C."/>
            <person name="Freedman E."/>
            <person name="Gearin G."/>
            <person name="Goldberg J."/>
            <person name="Griggs A."/>
            <person name="Gujja S."/>
            <person name="Heiman D."/>
            <person name="Howarth C."/>
            <person name="Larson L."/>
            <person name="Lui A."/>
            <person name="MacDonald P.J."/>
            <person name="Montmayeur A."/>
            <person name="Murphy C."/>
            <person name="Neiman D."/>
            <person name="Pearson M."/>
            <person name="Priest M."/>
            <person name="Roberts A."/>
            <person name="Saif S."/>
            <person name="Shea T."/>
            <person name="Shenoy N."/>
            <person name="Sisk P."/>
            <person name="Stolte C."/>
            <person name="Sykes S."/>
            <person name="Wortman J."/>
            <person name="Nusbaum C."/>
            <person name="Birren B."/>
        </authorList>
    </citation>
    <scope>NUCLEOTIDE SEQUENCE [LARGE SCALE GENOMIC DNA]</scope>
    <source>
        <strain evidence="2">4_1_13</strain>
    </source>
</reference>
<proteinExistence type="predicted"/>
<accession>A0A0K8WMR9</accession>
<organism evidence="1 2">
    <name type="scientific">Fusobacterium vincentii 4_1_13</name>
    <dbReference type="NCBI Taxonomy" id="469606"/>
    <lineage>
        <taxon>Bacteria</taxon>
        <taxon>Fusobacteriati</taxon>
        <taxon>Fusobacteriota</taxon>
        <taxon>Fusobacteriia</taxon>
        <taxon>Fusobacteriales</taxon>
        <taxon>Fusobacteriaceae</taxon>
        <taxon>Fusobacterium</taxon>
    </lineage>
</organism>
<gene>
    <name evidence="1" type="ORF">FSCG_02199</name>
</gene>
<dbReference type="Gene3D" id="3.40.630.40">
    <property type="entry name" value="Zn-dependent exopeptidases"/>
    <property type="match status" value="1"/>
</dbReference>
<dbReference type="Proteomes" id="UP000004925">
    <property type="component" value="Unassembled WGS sequence"/>
</dbReference>
<protein>
    <submittedName>
        <fullName evidence="1">Uncharacterized protein</fullName>
    </submittedName>
</protein>
<comment type="caution">
    <text evidence="1">The sequence shown here is derived from an EMBL/GenBank/DDBJ whole genome shotgun (WGS) entry which is preliminary data.</text>
</comment>
<evidence type="ECO:0000313" key="1">
    <source>
        <dbReference type="EMBL" id="KGE59306.1"/>
    </source>
</evidence>
<dbReference type="AlphaFoldDB" id="A0A0K8WMR9"/>
<name>A0A0K8WMR9_FUSVC</name>
<evidence type="ECO:0000313" key="2">
    <source>
        <dbReference type="Proteomes" id="UP000004925"/>
    </source>
</evidence>
<sequence>GVIYRDDLTGTNWAEVTNTLIELGFMSNEKEDKKLSDVGTERV</sequence>
<feature type="non-terminal residue" evidence="1">
    <location>
        <position position="1"/>
    </location>
</feature>